<keyword evidence="4" id="KW-1185">Reference proteome</keyword>
<evidence type="ECO:0000259" key="2">
    <source>
        <dbReference type="Pfam" id="PF00085"/>
    </source>
</evidence>
<dbReference type="Gene3D" id="3.40.30.10">
    <property type="entry name" value="Glutaredoxin"/>
    <property type="match status" value="1"/>
</dbReference>
<name>A0A9P6NUS6_9BASI</name>
<dbReference type="CDD" id="cd02947">
    <property type="entry name" value="TRX_family"/>
    <property type="match status" value="1"/>
</dbReference>
<dbReference type="Pfam" id="PF00085">
    <property type="entry name" value="Thioredoxin"/>
    <property type="match status" value="1"/>
</dbReference>
<gene>
    <name evidence="3" type="ORF">CROQUDRAFT_649699</name>
</gene>
<dbReference type="Proteomes" id="UP000886653">
    <property type="component" value="Unassembled WGS sequence"/>
</dbReference>
<dbReference type="EMBL" id="MU167208">
    <property type="protein sequence ID" value="KAG0152324.1"/>
    <property type="molecule type" value="Genomic_DNA"/>
</dbReference>
<evidence type="ECO:0000313" key="3">
    <source>
        <dbReference type="EMBL" id="KAG0152324.1"/>
    </source>
</evidence>
<accession>A0A9P6NUS6</accession>
<reference evidence="3" key="1">
    <citation type="submission" date="2013-11" db="EMBL/GenBank/DDBJ databases">
        <title>Genome sequence of the fusiform rust pathogen reveals effectors for host alternation and coevolution with pine.</title>
        <authorList>
            <consortium name="DOE Joint Genome Institute"/>
            <person name="Smith K."/>
            <person name="Pendleton A."/>
            <person name="Kubisiak T."/>
            <person name="Anderson C."/>
            <person name="Salamov A."/>
            <person name="Aerts A."/>
            <person name="Riley R."/>
            <person name="Clum A."/>
            <person name="Lindquist E."/>
            <person name="Ence D."/>
            <person name="Campbell M."/>
            <person name="Kronenberg Z."/>
            <person name="Feau N."/>
            <person name="Dhillon B."/>
            <person name="Hamelin R."/>
            <person name="Burleigh J."/>
            <person name="Smith J."/>
            <person name="Yandell M."/>
            <person name="Nelson C."/>
            <person name="Grigoriev I."/>
            <person name="Davis J."/>
        </authorList>
    </citation>
    <scope>NUCLEOTIDE SEQUENCE</scope>
    <source>
        <strain evidence="3">G11</strain>
    </source>
</reference>
<dbReference type="InterPro" id="IPR036249">
    <property type="entry name" value="Thioredoxin-like_sf"/>
</dbReference>
<evidence type="ECO:0000256" key="1">
    <source>
        <dbReference type="ARBA" id="ARBA00023157"/>
    </source>
</evidence>
<dbReference type="OrthoDB" id="2121326at2759"/>
<keyword evidence="1" id="KW-1015">Disulfide bond</keyword>
<comment type="caution">
    <text evidence="3">The sequence shown here is derived from an EMBL/GenBank/DDBJ whole genome shotgun (WGS) entry which is preliminary data.</text>
</comment>
<feature type="domain" description="Thioredoxin" evidence="2">
    <location>
        <begin position="1"/>
        <end position="68"/>
    </location>
</feature>
<organism evidence="3 4">
    <name type="scientific">Cronartium quercuum f. sp. fusiforme G11</name>
    <dbReference type="NCBI Taxonomy" id="708437"/>
    <lineage>
        <taxon>Eukaryota</taxon>
        <taxon>Fungi</taxon>
        <taxon>Dikarya</taxon>
        <taxon>Basidiomycota</taxon>
        <taxon>Pucciniomycotina</taxon>
        <taxon>Pucciniomycetes</taxon>
        <taxon>Pucciniales</taxon>
        <taxon>Coleosporiaceae</taxon>
        <taxon>Cronartium</taxon>
    </lineage>
</organism>
<dbReference type="PANTHER" id="PTHR46115">
    <property type="entry name" value="THIOREDOXIN-LIKE PROTEIN 1"/>
    <property type="match status" value="1"/>
</dbReference>
<dbReference type="AlphaFoldDB" id="A0A9P6NUS6"/>
<dbReference type="SUPFAM" id="SSF52833">
    <property type="entry name" value="Thioredoxin-like"/>
    <property type="match status" value="1"/>
</dbReference>
<sequence>MIGPIFDDLSGEISALEFVSVDVEDKDFGLEFAQAHGIRAMPTFQIIENGVKIAEMVGADQSKLRAMVANYRT</sequence>
<protein>
    <recommendedName>
        <fullName evidence="2">Thioredoxin domain-containing protein</fullName>
    </recommendedName>
</protein>
<evidence type="ECO:0000313" key="4">
    <source>
        <dbReference type="Proteomes" id="UP000886653"/>
    </source>
</evidence>
<dbReference type="InterPro" id="IPR013766">
    <property type="entry name" value="Thioredoxin_domain"/>
</dbReference>
<proteinExistence type="predicted"/>